<dbReference type="Proteomes" id="UP000765509">
    <property type="component" value="Unassembled WGS sequence"/>
</dbReference>
<accession>A0A9Q3Q0Q5</accession>
<organism evidence="2 3">
    <name type="scientific">Austropuccinia psidii MF-1</name>
    <dbReference type="NCBI Taxonomy" id="1389203"/>
    <lineage>
        <taxon>Eukaryota</taxon>
        <taxon>Fungi</taxon>
        <taxon>Dikarya</taxon>
        <taxon>Basidiomycota</taxon>
        <taxon>Pucciniomycotina</taxon>
        <taxon>Pucciniomycetes</taxon>
        <taxon>Pucciniales</taxon>
        <taxon>Sphaerophragmiaceae</taxon>
        <taxon>Austropuccinia</taxon>
    </lineage>
</organism>
<feature type="compositionally biased region" description="Polar residues" evidence="1">
    <location>
        <begin position="156"/>
        <end position="176"/>
    </location>
</feature>
<feature type="region of interest" description="Disordered" evidence="1">
    <location>
        <begin position="1"/>
        <end position="53"/>
    </location>
</feature>
<sequence length="225" mass="24648">MTTRKGSQYSIQSDGAGIGGRIDASKGERKGNIPSETESTQGSALSQRKVPEMPMISEPEVELSMSISNRYKSHSEGSDRHLHEPVKAVLHSVQRQGLGNAATKTPRSDELLEHPQKVPQIGGMSEILQWMESTIIQTSKQKYQGVPFQKVGGNQGRSPSSFYQQAPRQPTSPINENKQEKAVEKTILHKLQVSKNSKRSHGQCLQHGHNLDGIQGQGGAMNETT</sequence>
<evidence type="ECO:0000313" key="2">
    <source>
        <dbReference type="EMBL" id="MBW0579052.1"/>
    </source>
</evidence>
<keyword evidence="3" id="KW-1185">Reference proteome</keyword>
<name>A0A9Q3Q0Q5_9BASI</name>
<feature type="compositionally biased region" description="Polar residues" evidence="1">
    <location>
        <begin position="34"/>
        <end position="46"/>
    </location>
</feature>
<dbReference type="EMBL" id="AVOT02104167">
    <property type="protein sequence ID" value="MBW0579052.1"/>
    <property type="molecule type" value="Genomic_DNA"/>
</dbReference>
<feature type="region of interest" description="Disordered" evidence="1">
    <location>
        <begin position="147"/>
        <end position="180"/>
    </location>
</feature>
<proteinExistence type="predicted"/>
<reference evidence="2" key="1">
    <citation type="submission" date="2021-03" db="EMBL/GenBank/DDBJ databases">
        <title>Draft genome sequence of rust myrtle Austropuccinia psidii MF-1, a brazilian biotype.</title>
        <authorList>
            <person name="Quecine M.C."/>
            <person name="Pachon D.M.R."/>
            <person name="Bonatelli M.L."/>
            <person name="Correr F.H."/>
            <person name="Franceschini L.M."/>
            <person name="Leite T.F."/>
            <person name="Margarido G.R.A."/>
            <person name="Almeida C.A."/>
            <person name="Ferrarezi J.A."/>
            <person name="Labate C.A."/>
        </authorList>
    </citation>
    <scope>NUCLEOTIDE SEQUENCE</scope>
    <source>
        <strain evidence="2">MF-1</strain>
    </source>
</reference>
<feature type="region of interest" description="Disordered" evidence="1">
    <location>
        <begin position="193"/>
        <end position="225"/>
    </location>
</feature>
<protein>
    <submittedName>
        <fullName evidence="2">Uncharacterized protein</fullName>
    </submittedName>
</protein>
<evidence type="ECO:0000256" key="1">
    <source>
        <dbReference type="SAM" id="MobiDB-lite"/>
    </source>
</evidence>
<feature type="compositionally biased region" description="Polar residues" evidence="1">
    <location>
        <begin position="1"/>
        <end position="13"/>
    </location>
</feature>
<comment type="caution">
    <text evidence="2">The sequence shown here is derived from an EMBL/GenBank/DDBJ whole genome shotgun (WGS) entry which is preliminary data.</text>
</comment>
<gene>
    <name evidence="2" type="ORF">O181_118767</name>
</gene>
<dbReference type="AlphaFoldDB" id="A0A9Q3Q0Q5"/>
<evidence type="ECO:0000313" key="3">
    <source>
        <dbReference type="Proteomes" id="UP000765509"/>
    </source>
</evidence>